<reference evidence="7" key="1">
    <citation type="journal article" date="2019" name="Int. J. Syst. Evol. Microbiol.">
        <title>The Global Catalogue of Microorganisms (GCM) 10K type strain sequencing project: providing services to taxonomists for standard genome sequencing and annotation.</title>
        <authorList>
            <consortium name="The Broad Institute Genomics Platform"/>
            <consortium name="The Broad Institute Genome Sequencing Center for Infectious Disease"/>
            <person name="Wu L."/>
            <person name="Ma J."/>
        </authorList>
    </citation>
    <scope>NUCLEOTIDE SEQUENCE [LARGE SCALE GENOMIC DNA]</scope>
    <source>
        <strain evidence="7">CCUG 39402</strain>
    </source>
</reference>
<evidence type="ECO:0000256" key="2">
    <source>
        <dbReference type="ARBA" id="ARBA00023125"/>
    </source>
</evidence>
<evidence type="ECO:0000256" key="1">
    <source>
        <dbReference type="ARBA" id="ARBA00023015"/>
    </source>
</evidence>
<dbReference type="PANTHER" id="PTHR42756">
    <property type="entry name" value="TRANSCRIPTIONAL REGULATOR, MARR"/>
    <property type="match status" value="1"/>
</dbReference>
<comment type="caution">
    <text evidence="6">The sequence shown here is derived from an EMBL/GenBank/DDBJ whole genome shotgun (WGS) entry which is preliminary data.</text>
</comment>
<evidence type="ECO:0000259" key="5">
    <source>
        <dbReference type="PROSITE" id="PS50995"/>
    </source>
</evidence>
<dbReference type="SMART" id="SM00347">
    <property type="entry name" value="HTH_MARR"/>
    <property type="match status" value="1"/>
</dbReference>
<feature type="compositionally biased region" description="Polar residues" evidence="4">
    <location>
        <begin position="184"/>
        <end position="196"/>
    </location>
</feature>
<dbReference type="InterPro" id="IPR036390">
    <property type="entry name" value="WH_DNA-bd_sf"/>
</dbReference>
<dbReference type="EMBL" id="JBHSRS010000005">
    <property type="protein sequence ID" value="MFC6280231.1"/>
    <property type="molecule type" value="Genomic_DNA"/>
</dbReference>
<feature type="domain" description="HTH marR-type" evidence="5">
    <location>
        <begin position="34"/>
        <end position="166"/>
    </location>
</feature>
<dbReference type="InterPro" id="IPR000835">
    <property type="entry name" value="HTH_MarR-typ"/>
</dbReference>
<feature type="region of interest" description="Disordered" evidence="4">
    <location>
        <begin position="173"/>
        <end position="196"/>
    </location>
</feature>
<dbReference type="Proteomes" id="UP001596270">
    <property type="component" value="Unassembled WGS sequence"/>
</dbReference>
<keyword evidence="1" id="KW-0805">Transcription regulation</keyword>
<evidence type="ECO:0000313" key="6">
    <source>
        <dbReference type="EMBL" id="MFC6280231.1"/>
    </source>
</evidence>
<protein>
    <submittedName>
        <fullName evidence="6">MarR family winged helix-turn-helix transcriptional regulator</fullName>
    </submittedName>
</protein>
<sequence length="196" mass="21966">MASKTKSKLDCNPLVGDLTCPMVEFYRAEGYKPDESVAYLMRRIISVASQHIERELEPTGLTNAQWVPLLKLYMGHASTVAELARVCELDAGSMTRLLDRMEAKQLCRRVRSSDDRRVVNLELTEAGRTAAKGIPEILCRVQNAHLSGFSAEEWQILKGYLRRILDTAQSLNGMPEKTAEKPSLLQTQTSAVENEK</sequence>
<proteinExistence type="predicted"/>
<dbReference type="PRINTS" id="PR00598">
    <property type="entry name" value="HTHMARR"/>
</dbReference>
<keyword evidence="2" id="KW-0238">DNA-binding</keyword>
<dbReference type="SUPFAM" id="SSF46785">
    <property type="entry name" value="Winged helix' DNA-binding domain"/>
    <property type="match status" value="1"/>
</dbReference>
<keyword evidence="7" id="KW-1185">Reference proteome</keyword>
<gene>
    <name evidence="6" type="ORF">ACFQND_03170</name>
</gene>
<evidence type="ECO:0000256" key="3">
    <source>
        <dbReference type="ARBA" id="ARBA00023163"/>
    </source>
</evidence>
<dbReference type="PROSITE" id="PS50995">
    <property type="entry name" value="HTH_MARR_2"/>
    <property type="match status" value="1"/>
</dbReference>
<name>A0ABW1TRN1_9BURK</name>
<dbReference type="InterPro" id="IPR036388">
    <property type="entry name" value="WH-like_DNA-bd_sf"/>
</dbReference>
<dbReference type="RefSeq" id="WP_371434568.1">
    <property type="nucleotide sequence ID" value="NZ_JBHSRS010000005.1"/>
</dbReference>
<dbReference type="PANTHER" id="PTHR42756:SF1">
    <property type="entry name" value="TRANSCRIPTIONAL REPRESSOR OF EMRAB OPERON"/>
    <property type="match status" value="1"/>
</dbReference>
<organism evidence="6 7">
    <name type="scientific">Polaromonas aquatica</name>
    <dbReference type="NCBI Taxonomy" id="332657"/>
    <lineage>
        <taxon>Bacteria</taxon>
        <taxon>Pseudomonadati</taxon>
        <taxon>Pseudomonadota</taxon>
        <taxon>Betaproteobacteria</taxon>
        <taxon>Burkholderiales</taxon>
        <taxon>Comamonadaceae</taxon>
        <taxon>Polaromonas</taxon>
    </lineage>
</organism>
<dbReference type="Pfam" id="PF01047">
    <property type="entry name" value="MarR"/>
    <property type="match status" value="1"/>
</dbReference>
<accession>A0ABW1TRN1</accession>
<keyword evidence="3" id="KW-0804">Transcription</keyword>
<dbReference type="Gene3D" id="1.10.10.10">
    <property type="entry name" value="Winged helix-like DNA-binding domain superfamily/Winged helix DNA-binding domain"/>
    <property type="match status" value="1"/>
</dbReference>
<evidence type="ECO:0000256" key="4">
    <source>
        <dbReference type="SAM" id="MobiDB-lite"/>
    </source>
</evidence>
<evidence type="ECO:0000313" key="7">
    <source>
        <dbReference type="Proteomes" id="UP001596270"/>
    </source>
</evidence>